<dbReference type="GO" id="GO:0061630">
    <property type="term" value="F:ubiquitin protein ligase activity"/>
    <property type="evidence" value="ECO:0007669"/>
    <property type="project" value="UniProtKB-EC"/>
</dbReference>
<keyword evidence="2" id="KW-0012">Acyltransferase</keyword>
<dbReference type="PANTHER" id="PTHR22605">
    <property type="entry name" value="RZ-TYPE DOMAIN-CONTAINING PROTEIN"/>
    <property type="match status" value="1"/>
</dbReference>
<dbReference type="PROSITE" id="PS50060">
    <property type="entry name" value="MAM_2"/>
    <property type="match status" value="1"/>
</dbReference>
<dbReference type="InterPro" id="IPR031248">
    <property type="entry name" value="RNF213"/>
</dbReference>
<dbReference type="Proteomes" id="UP000683360">
    <property type="component" value="Unassembled WGS sequence"/>
</dbReference>
<dbReference type="SUPFAM" id="SSF49899">
    <property type="entry name" value="Concanavalin A-like lectins/glucanases"/>
    <property type="match status" value="1"/>
</dbReference>
<reference evidence="2" key="1">
    <citation type="submission" date="2021-03" db="EMBL/GenBank/DDBJ databases">
        <authorList>
            <person name="Bekaert M."/>
        </authorList>
    </citation>
    <scope>NUCLEOTIDE SEQUENCE</scope>
</reference>
<dbReference type="PANTHER" id="PTHR22605:SF16">
    <property type="entry name" value="E3 UBIQUITIN-PROTEIN LIGASE RNF213"/>
    <property type="match status" value="1"/>
</dbReference>
<accession>A0A8S3V7P9</accession>
<dbReference type="InterPro" id="IPR000998">
    <property type="entry name" value="MAM_dom"/>
</dbReference>
<dbReference type="GO" id="GO:0016887">
    <property type="term" value="F:ATP hydrolysis activity"/>
    <property type="evidence" value="ECO:0007669"/>
    <property type="project" value="InterPro"/>
</dbReference>
<gene>
    <name evidence="2" type="ORF">MEDL_61831</name>
</gene>
<dbReference type="EC" id="2.3.2.27" evidence="2"/>
<dbReference type="InterPro" id="IPR013320">
    <property type="entry name" value="ConA-like_dom_sf"/>
</dbReference>
<organism evidence="2 3">
    <name type="scientific">Mytilus edulis</name>
    <name type="common">Blue mussel</name>
    <dbReference type="NCBI Taxonomy" id="6550"/>
    <lineage>
        <taxon>Eukaryota</taxon>
        <taxon>Metazoa</taxon>
        <taxon>Spiralia</taxon>
        <taxon>Lophotrochozoa</taxon>
        <taxon>Mollusca</taxon>
        <taxon>Bivalvia</taxon>
        <taxon>Autobranchia</taxon>
        <taxon>Pteriomorphia</taxon>
        <taxon>Mytilida</taxon>
        <taxon>Mytiloidea</taxon>
        <taxon>Mytilidae</taxon>
        <taxon>Mytilinae</taxon>
        <taxon>Mytilus</taxon>
    </lineage>
</organism>
<dbReference type="GO" id="GO:0016020">
    <property type="term" value="C:membrane"/>
    <property type="evidence" value="ECO:0007669"/>
    <property type="project" value="InterPro"/>
</dbReference>
<keyword evidence="3" id="KW-1185">Reference proteome</keyword>
<evidence type="ECO:0000259" key="1">
    <source>
        <dbReference type="PROSITE" id="PS50060"/>
    </source>
</evidence>
<dbReference type="EMBL" id="CAJPWZ010003034">
    <property type="protein sequence ID" value="CAG2250091.1"/>
    <property type="molecule type" value="Genomic_DNA"/>
</dbReference>
<dbReference type="Gene3D" id="2.60.120.200">
    <property type="match status" value="1"/>
</dbReference>
<feature type="domain" description="MAM" evidence="1">
    <location>
        <begin position="1"/>
        <end position="52"/>
    </location>
</feature>
<sequence>MASKGTGWIYQAIDITYKNEYYQIMFEGVRGDGNKGDIALDDITITNSHCEEEPKTVLSGIAEHTTKIIREREESFDTTTSSNWLSVLASRPENITKAGTFRECVSQFLESKVVPILAGIISFIDTNRNLDILIRNEEQEQNWQTEVWLKIINDPELTQLNYMTIVSPKQKQELSEYVVKTTSSTGRVFSAIMPFSWLIYNQIDEVLVNTKKTLQESDDLINEALKAADIFQDFPLGRLLLSIEEVTTQDILQCYIRDFVFMVYPVQTENECNLVCENVAIECKTLLRGEYGRLLPSLFGCHIVYAYQAARFNNFSHIVCVWPDCSEKVLEYQQGESKNFLVTDEENTLDILALQLLIDDLKPVKDALNKPEPRNKWLQKVCQYRPVVERIFGHFKQDVQNQELKYREQCQQGLQQARYRWTRTFIVKLFIENVCMSNEEEGKEVIRCMALWTVCILL</sequence>
<evidence type="ECO:0000313" key="3">
    <source>
        <dbReference type="Proteomes" id="UP000683360"/>
    </source>
</evidence>
<dbReference type="OrthoDB" id="6153843at2759"/>
<dbReference type="AlphaFoldDB" id="A0A8S3V7P9"/>
<keyword evidence="2" id="KW-0808">Transferase</keyword>
<name>A0A8S3V7P9_MYTED</name>
<proteinExistence type="predicted"/>
<evidence type="ECO:0000313" key="2">
    <source>
        <dbReference type="EMBL" id="CAG2250091.1"/>
    </source>
</evidence>
<dbReference type="Pfam" id="PF00629">
    <property type="entry name" value="MAM"/>
    <property type="match status" value="1"/>
</dbReference>
<comment type="caution">
    <text evidence="2">The sequence shown here is derived from an EMBL/GenBank/DDBJ whole genome shotgun (WGS) entry which is preliminary data.</text>
</comment>
<protein>
    <submittedName>
        <fullName evidence="2">RNF213</fullName>
        <ecNumber evidence="2">2.3.2.27</ecNumber>
    </submittedName>
</protein>